<gene>
    <name evidence="1" type="ORF">ASU33_04915</name>
</gene>
<reference evidence="1 2" key="1">
    <citation type="submission" date="2015-11" db="EMBL/GenBank/DDBJ databases">
        <title>Solirubrum puertoriconensis gen. nov. an environmental bacteria isolated in Puerto Rico.</title>
        <authorList>
            <person name="Cuebas-Irizarry M.F."/>
            <person name="Montalvo-Rodriguez R."/>
        </authorList>
    </citation>
    <scope>NUCLEOTIDE SEQUENCE [LARGE SCALE GENOMIC DNA]</scope>
    <source>
        <strain evidence="1 2">MC1A</strain>
    </source>
</reference>
<dbReference type="EMBL" id="LNAL01000008">
    <property type="protein sequence ID" value="KUG06681.1"/>
    <property type="molecule type" value="Genomic_DNA"/>
</dbReference>
<name>A0A9X0L3N4_SOLP1</name>
<dbReference type="Proteomes" id="UP000054223">
    <property type="component" value="Unassembled WGS sequence"/>
</dbReference>
<keyword evidence="2" id="KW-1185">Reference proteome</keyword>
<sequence length="60" mass="6273">MRRKGVVKTSPCKPYEAFCLVLPQLLRCVLGNLALGNNNTAAARTSSGRVASVPATSLGN</sequence>
<evidence type="ECO:0000313" key="1">
    <source>
        <dbReference type="EMBL" id="KUG06681.1"/>
    </source>
</evidence>
<accession>A0A9X0L3N4</accession>
<organism evidence="1 2">
    <name type="scientific">Solirubrum puertoriconensis</name>
    <dbReference type="NCBI Taxonomy" id="1751427"/>
    <lineage>
        <taxon>Bacteria</taxon>
        <taxon>Pseudomonadati</taxon>
        <taxon>Bacteroidota</taxon>
        <taxon>Cytophagia</taxon>
        <taxon>Cytophagales</taxon>
    </lineage>
</organism>
<proteinExistence type="predicted"/>
<comment type="caution">
    <text evidence="1">The sequence shown here is derived from an EMBL/GenBank/DDBJ whole genome shotgun (WGS) entry which is preliminary data.</text>
</comment>
<evidence type="ECO:0000313" key="2">
    <source>
        <dbReference type="Proteomes" id="UP000054223"/>
    </source>
</evidence>
<dbReference type="AlphaFoldDB" id="A0A9X0L3N4"/>
<protein>
    <submittedName>
        <fullName evidence="1">Uncharacterized protein</fullName>
    </submittedName>
</protein>